<dbReference type="InterPro" id="IPR038906">
    <property type="entry name" value="TTC36"/>
</dbReference>
<dbReference type="AlphaFoldDB" id="A0A6A5XU78"/>
<evidence type="ECO:0000313" key="2">
    <source>
        <dbReference type="EMBL" id="KAF2016476.1"/>
    </source>
</evidence>
<protein>
    <submittedName>
        <fullName evidence="2">Uncharacterized protein</fullName>
    </submittedName>
</protein>
<organism evidence="2 3">
    <name type="scientific">Aaosphaeria arxii CBS 175.79</name>
    <dbReference type="NCBI Taxonomy" id="1450172"/>
    <lineage>
        <taxon>Eukaryota</taxon>
        <taxon>Fungi</taxon>
        <taxon>Dikarya</taxon>
        <taxon>Ascomycota</taxon>
        <taxon>Pezizomycotina</taxon>
        <taxon>Dothideomycetes</taxon>
        <taxon>Pleosporomycetidae</taxon>
        <taxon>Pleosporales</taxon>
        <taxon>Pleosporales incertae sedis</taxon>
        <taxon>Aaosphaeria</taxon>
    </lineage>
</organism>
<accession>A0A6A5XU78</accession>
<dbReference type="RefSeq" id="XP_033384815.1">
    <property type="nucleotide sequence ID" value="XM_033521836.1"/>
</dbReference>
<dbReference type="OrthoDB" id="539634at2759"/>
<proteinExistence type="inferred from homology"/>
<dbReference type="GO" id="GO:0006570">
    <property type="term" value="P:tyrosine metabolic process"/>
    <property type="evidence" value="ECO:0007669"/>
    <property type="project" value="TreeGrafter"/>
</dbReference>
<dbReference type="PANTHER" id="PTHR21405">
    <property type="entry name" value="CDNA SEQUENCE BC021608"/>
    <property type="match status" value="1"/>
</dbReference>
<dbReference type="GeneID" id="54279233"/>
<comment type="similarity">
    <text evidence="1">Belongs to the TTC36 family.</text>
</comment>
<evidence type="ECO:0000256" key="1">
    <source>
        <dbReference type="ARBA" id="ARBA00006995"/>
    </source>
</evidence>
<reference evidence="2" key="1">
    <citation type="journal article" date="2020" name="Stud. Mycol.">
        <title>101 Dothideomycetes genomes: a test case for predicting lifestyles and emergence of pathogens.</title>
        <authorList>
            <person name="Haridas S."/>
            <person name="Albert R."/>
            <person name="Binder M."/>
            <person name="Bloem J."/>
            <person name="Labutti K."/>
            <person name="Salamov A."/>
            <person name="Andreopoulos B."/>
            <person name="Baker S."/>
            <person name="Barry K."/>
            <person name="Bills G."/>
            <person name="Bluhm B."/>
            <person name="Cannon C."/>
            <person name="Castanera R."/>
            <person name="Culley D."/>
            <person name="Daum C."/>
            <person name="Ezra D."/>
            <person name="Gonzalez J."/>
            <person name="Henrissat B."/>
            <person name="Kuo A."/>
            <person name="Liang C."/>
            <person name="Lipzen A."/>
            <person name="Lutzoni F."/>
            <person name="Magnuson J."/>
            <person name="Mondo S."/>
            <person name="Nolan M."/>
            <person name="Ohm R."/>
            <person name="Pangilinan J."/>
            <person name="Park H.-J."/>
            <person name="Ramirez L."/>
            <person name="Alfaro M."/>
            <person name="Sun H."/>
            <person name="Tritt A."/>
            <person name="Yoshinaga Y."/>
            <person name="Zwiers L.-H."/>
            <person name="Turgeon B."/>
            <person name="Goodwin S."/>
            <person name="Spatafora J."/>
            <person name="Crous P."/>
            <person name="Grigoriev I."/>
        </authorList>
    </citation>
    <scope>NUCLEOTIDE SEQUENCE</scope>
    <source>
        <strain evidence="2">CBS 175.79</strain>
    </source>
</reference>
<dbReference type="PANTHER" id="PTHR21405:SF0">
    <property type="entry name" value="TETRATRICOPEPTIDE REPEAT PROTEIN 36"/>
    <property type="match status" value="1"/>
</dbReference>
<gene>
    <name evidence="2" type="ORF">BU24DRAFT_202521</name>
</gene>
<dbReference type="Proteomes" id="UP000799778">
    <property type="component" value="Unassembled WGS sequence"/>
</dbReference>
<name>A0A6A5XU78_9PLEO</name>
<evidence type="ECO:0000313" key="3">
    <source>
        <dbReference type="Proteomes" id="UP000799778"/>
    </source>
</evidence>
<keyword evidence="3" id="KW-1185">Reference proteome</keyword>
<dbReference type="EMBL" id="ML978069">
    <property type="protein sequence ID" value="KAF2016476.1"/>
    <property type="molecule type" value="Genomic_DNA"/>
</dbReference>
<sequence>MAIPTPDTKLSANDTRILNALFDPETLPSSVAKARDISTIDSTLPSHPTIPQSELSTLETQQNEIVSKVSSTSPSAQEDQTTIIDSSLSTLDEIIQSCPKYPSAYLNRAMVQRMKLENTITDTTPQKSFFTSQESSEPINSLFKDLSQAIQLSMPSTPSSPVSPYQARILRTAHSHRAYLYLKASESGQEWDGKGKAELEELASGDFSAAARYGDEVAREMSVRTNPYAKMCGAIVRNALAEERREAAQFSSL</sequence>